<dbReference type="Proteomes" id="UP000257109">
    <property type="component" value="Unassembled WGS sequence"/>
</dbReference>
<proteinExistence type="predicted"/>
<feature type="non-terminal residue" evidence="1">
    <location>
        <position position="189"/>
    </location>
</feature>
<dbReference type="AlphaFoldDB" id="A0A371EQC5"/>
<gene>
    <name evidence="1" type="ORF">CR513_52818</name>
</gene>
<accession>A0A371EQC5</accession>
<evidence type="ECO:0000313" key="1">
    <source>
        <dbReference type="EMBL" id="RDX68212.1"/>
    </source>
</evidence>
<sequence length="189" mass="21430">LLNSNSSGIFYLAQILYDIRSKVWTLRNANFLIKQTDFVRQSRFSTPFSLAPCKSFGIQRVCAMLVTNNQFILWTKNGDNVLIVHSPLGASYIKHYKGSFQPTFGFCPRLRDGQLQGLGRLITFTHLSISKCIGISPLLGFCLTSHNIILAFIQHHQLMNDFFEFIILKKGVTSPYTREVTILHLTIAS</sequence>
<feature type="non-terminal residue" evidence="1">
    <location>
        <position position="1"/>
    </location>
</feature>
<dbReference type="EMBL" id="QJKJ01012637">
    <property type="protein sequence ID" value="RDX68212.1"/>
    <property type="molecule type" value="Genomic_DNA"/>
</dbReference>
<organism evidence="1 2">
    <name type="scientific">Mucuna pruriens</name>
    <name type="common">Velvet bean</name>
    <name type="synonym">Dolichos pruriens</name>
    <dbReference type="NCBI Taxonomy" id="157652"/>
    <lineage>
        <taxon>Eukaryota</taxon>
        <taxon>Viridiplantae</taxon>
        <taxon>Streptophyta</taxon>
        <taxon>Embryophyta</taxon>
        <taxon>Tracheophyta</taxon>
        <taxon>Spermatophyta</taxon>
        <taxon>Magnoliopsida</taxon>
        <taxon>eudicotyledons</taxon>
        <taxon>Gunneridae</taxon>
        <taxon>Pentapetalae</taxon>
        <taxon>rosids</taxon>
        <taxon>fabids</taxon>
        <taxon>Fabales</taxon>
        <taxon>Fabaceae</taxon>
        <taxon>Papilionoideae</taxon>
        <taxon>50 kb inversion clade</taxon>
        <taxon>NPAAA clade</taxon>
        <taxon>indigoferoid/millettioid clade</taxon>
        <taxon>Phaseoleae</taxon>
        <taxon>Mucuna</taxon>
    </lineage>
</organism>
<keyword evidence="2" id="KW-1185">Reference proteome</keyword>
<protein>
    <submittedName>
        <fullName evidence="1">Uncharacterized protein</fullName>
    </submittedName>
</protein>
<name>A0A371EQC5_MUCPR</name>
<comment type="caution">
    <text evidence="1">The sequence shown here is derived from an EMBL/GenBank/DDBJ whole genome shotgun (WGS) entry which is preliminary data.</text>
</comment>
<reference evidence="1" key="1">
    <citation type="submission" date="2018-05" db="EMBL/GenBank/DDBJ databases">
        <title>Draft genome of Mucuna pruriens seed.</title>
        <authorList>
            <person name="Nnadi N.E."/>
            <person name="Vos R."/>
            <person name="Hasami M.H."/>
            <person name="Devisetty U.K."/>
            <person name="Aguiy J.C."/>
        </authorList>
    </citation>
    <scope>NUCLEOTIDE SEQUENCE [LARGE SCALE GENOMIC DNA]</scope>
    <source>
        <strain evidence="1">JCA_2017</strain>
    </source>
</reference>
<evidence type="ECO:0000313" key="2">
    <source>
        <dbReference type="Proteomes" id="UP000257109"/>
    </source>
</evidence>